<dbReference type="EMBL" id="CT868034">
    <property type="protein sequence ID" value="CAK64782.1"/>
    <property type="molecule type" value="Genomic_DNA"/>
</dbReference>
<evidence type="ECO:0000313" key="2">
    <source>
        <dbReference type="Proteomes" id="UP000000600"/>
    </source>
</evidence>
<dbReference type="RefSeq" id="XP_001432179.1">
    <property type="nucleotide sequence ID" value="XM_001432142.1"/>
</dbReference>
<proteinExistence type="predicted"/>
<keyword evidence="2" id="KW-1185">Reference proteome</keyword>
<dbReference type="InParanoid" id="A0C1W5"/>
<dbReference type="Proteomes" id="UP000000600">
    <property type="component" value="Unassembled WGS sequence"/>
</dbReference>
<protein>
    <recommendedName>
        <fullName evidence="3">Transmembrane protein</fullName>
    </recommendedName>
</protein>
<dbReference type="GeneID" id="5017943"/>
<evidence type="ECO:0000313" key="1">
    <source>
        <dbReference type="EMBL" id="CAK64782.1"/>
    </source>
</evidence>
<name>A0C1W5_PARTE</name>
<sequence length="292" mass="34162">MKLHLFLYSYDYLTKYLYQTPSKVKTEPIFYQNATSLANNQVASRKYKQWMHEQIKSRRKSRRLFPKMLLSLLNYPVFKSTAIGLRVAQTAVLHNSTIANNINITYLFQNRQRLIQVHKHCLFELIDQSSIQNFNPSQIFIINGILSDSCLIKSNAQFIFINYLHQNLSILLFSINYKLFILQGFQLYPKWNLILTQKIQQINFLQSINSFLLSCKIYAFFLLVQISQDDKVNLFVVYIQIGEMVLLNHINDCIYVFPSSHQRIALLLAAYKISSLVNSPSPSQINLFAHFL</sequence>
<evidence type="ECO:0008006" key="3">
    <source>
        <dbReference type="Google" id="ProtNLM"/>
    </source>
</evidence>
<organism evidence="1 2">
    <name type="scientific">Paramecium tetraurelia</name>
    <dbReference type="NCBI Taxonomy" id="5888"/>
    <lineage>
        <taxon>Eukaryota</taxon>
        <taxon>Sar</taxon>
        <taxon>Alveolata</taxon>
        <taxon>Ciliophora</taxon>
        <taxon>Intramacronucleata</taxon>
        <taxon>Oligohymenophorea</taxon>
        <taxon>Peniculida</taxon>
        <taxon>Parameciidae</taxon>
        <taxon>Paramecium</taxon>
    </lineage>
</organism>
<accession>A0C1W5</accession>
<gene>
    <name evidence="1" type="ORF">GSPATT00034259001</name>
</gene>
<reference evidence="1 2" key="1">
    <citation type="journal article" date="2006" name="Nature">
        <title>Global trends of whole-genome duplications revealed by the ciliate Paramecium tetraurelia.</title>
        <authorList>
            <consortium name="Genoscope"/>
            <person name="Aury J.-M."/>
            <person name="Jaillon O."/>
            <person name="Duret L."/>
            <person name="Noel B."/>
            <person name="Jubin C."/>
            <person name="Porcel B.M."/>
            <person name="Segurens B."/>
            <person name="Daubin V."/>
            <person name="Anthouard V."/>
            <person name="Aiach N."/>
            <person name="Arnaiz O."/>
            <person name="Billaut A."/>
            <person name="Beisson J."/>
            <person name="Blanc I."/>
            <person name="Bouhouche K."/>
            <person name="Camara F."/>
            <person name="Duharcourt S."/>
            <person name="Guigo R."/>
            <person name="Gogendeau D."/>
            <person name="Katinka M."/>
            <person name="Keller A.-M."/>
            <person name="Kissmehl R."/>
            <person name="Klotz C."/>
            <person name="Koll F."/>
            <person name="Le Moue A."/>
            <person name="Lepere C."/>
            <person name="Malinsky S."/>
            <person name="Nowacki M."/>
            <person name="Nowak J.K."/>
            <person name="Plattner H."/>
            <person name="Poulain J."/>
            <person name="Ruiz F."/>
            <person name="Serrano V."/>
            <person name="Zagulski M."/>
            <person name="Dessen P."/>
            <person name="Betermier M."/>
            <person name="Weissenbach J."/>
            <person name="Scarpelli C."/>
            <person name="Schachter V."/>
            <person name="Sperling L."/>
            <person name="Meyer E."/>
            <person name="Cohen J."/>
            <person name="Wincker P."/>
        </authorList>
    </citation>
    <scope>NUCLEOTIDE SEQUENCE [LARGE SCALE GENOMIC DNA]</scope>
    <source>
        <strain evidence="1 2">Stock d4-2</strain>
    </source>
</reference>
<dbReference type="AlphaFoldDB" id="A0C1W5"/>
<dbReference type="HOGENOM" id="CLU_954587_0_0_1"/>
<dbReference type="KEGG" id="ptm:GSPATT00034259001"/>